<dbReference type="PANTHER" id="PTHR31900:SF27">
    <property type="entry name" value="FBD DOMAIN-CONTAINING PROTEIN"/>
    <property type="match status" value="1"/>
</dbReference>
<sequence>MEKGSLPDCVLSSILSLLPIKDAVRTSVLSSRWCHLWKATPLRLDDAVLRPGNPDRDVGPWGHWTREAVTSIFASHHGPIETLSLSRFDSSALDLFVQSAVQRGSIRQLTLSSNSFDPFASHQLPPSLLNCDSLHQLSLHGCHFPQLLPPSIFPNLKELSLSGVPLPHDLFRILLSECPSLETLRVVYDSLDPVLSISSPRLRKLVFRLLHIKELIIKDAPNLESLMLNFDHYTTKTVKVLDAPKLQLLGFIDAEFQGLQLGGDFFRPSDNTIH</sequence>
<name>A0AAV8GTZ3_9POAL</name>
<dbReference type="AlphaFoldDB" id="A0AAV8GTZ3"/>
<dbReference type="SUPFAM" id="SSF52047">
    <property type="entry name" value="RNI-like"/>
    <property type="match status" value="1"/>
</dbReference>
<keyword evidence="3" id="KW-1185">Reference proteome</keyword>
<organism evidence="2 3">
    <name type="scientific">Rhynchospora pubera</name>
    <dbReference type="NCBI Taxonomy" id="906938"/>
    <lineage>
        <taxon>Eukaryota</taxon>
        <taxon>Viridiplantae</taxon>
        <taxon>Streptophyta</taxon>
        <taxon>Embryophyta</taxon>
        <taxon>Tracheophyta</taxon>
        <taxon>Spermatophyta</taxon>
        <taxon>Magnoliopsida</taxon>
        <taxon>Liliopsida</taxon>
        <taxon>Poales</taxon>
        <taxon>Cyperaceae</taxon>
        <taxon>Cyperoideae</taxon>
        <taxon>Rhynchosporeae</taxon>
        <taxon>Rhynchospora</taxon>
    </lineage>
</organism>
<dbReference type="InterPro" id="IPR032675">
    <property type="entry name" value="LRR_dom_sf"/>
</dbReference>
<feature type="domain" description="F-box" evidence="1">
    <location>
        <begin position="6"/>
        <end position="46"/>
    </location>
</feature>
<dbReference type="InterPro" id="IPR053781">
    <property type="entry name" value="F-box_AtFBL13-like"/>
</dbReference>
<dbReference type="InterPro" id="IPR055411">
    <property type="entry name" value="LRR_FXL15/At3g58940/PEG3-like"/>
</dbReference>
<dbReference type="PANTHER" id="PTHR31900">
    <property type="entry name" value="F-BOX/RNI SUPERFAMILY PROTEIN-RELATED"/>
    <property type="match status" value="1"/>
</dbReference>
<dbReference type="Pfam" id="PF24758">
    <property type="entry name" value="LRR_At5g56370"/>
    <property type="match status" value="1"/>
</dbReference>
<dbReference type="Proteomes" id="UP001140206">
    <property type="component" value="Chromosome 1"/>
</dbReference>
<dbReference type="Pfam" id="PF00646">
    <property type="entry name" value="F-box"/>
    <property type="match status" value="1"/>
</dbReference>
<evidence type="ECO:0000259" key="1">
    <source>
        <dbReference type="SMART" id="SM00256"/>
    </source>
</evidence>
<dbReference type="Gene3D" id="3.80.10.10">
    <property type="entry name" value="Ribonuclease Inhibitor"/>
    <property type="match status" value="1"/>
</dbReference>
<dbReference type="CDD" id="cd22160">
    <property type="entry name" value="F-box_AtFBL13-like"/>
    <property type="match status" value="1"/>
</dbReference>
<accession>A0AAV8GTZ3</accession>
<proteinExistence type="predicted"/>
<comment type="caution">
    <text evidence="2">The sequence shown here is derived from an EMBL/GenBank/DDBJ whole genome shotgun (WGS) entry which is preliminary data.</text>
</comment>
<evidence type="ECO:0000313" key="3">
    <source>
        <dbReference type="Proteomes" id="UP001140206"/>
    </source>
</evidence>
<dbReference type="SMART" id="SM00256">
    <property type="entry name" value="FBOX"/>
    <property type="match status" value="1"/>
</dbReference>
<dbReference type="EMBL" id="JAMFTS010000001">
    <property type="protein sequence ID" value="KAJ4806313.1"/>
    <property type="molecule type" value="Genomic_DNA"/>
</dbReference>
<protein>
    <submittedName>
        <fullName evidence="2">F-box family protein</fullName>
    </submittedName>
</protein>
<reference evidence="2" key="1">
    <citation type="submission" date="2022-08" db="EMBL/GenBank/DDBJ databases">
        <authorList>
            <person name="Marques A."/>
        </authorList>
    </citation>
    <scope>NUCLEOTIDE SEQUENCE</scope>
    <source>
        <strain evidence="2">RhyPub2mFocal</strain>
        <tissue evidence="2">Leaves</tissue>
    </source>
</reference>
<dbReference type="InterPro" id="IPR036047">
    <property type="entry name" value="F-box-like_dom_sf"/>
</dbReference>
<dbReference type="SUPFAM" id="SSF81383">
    <property type="entry name" value="F-box domain"/>
    <property type="match status" value="1"/>
</dbReference>
<gene>
    <name evidence="2" type="ORF">LUZ62_018879</name>
</gene>
<dbReference type="InterPro" id="IPR050232">
    <property type="entry name" value="FBL13/AtMIF1-like"/>
</dbReference>
<evidence type="ECO:0000313" key="2">
    <source>
        <dbReference type="EMBL" id="KAJ4806313.1"/>
    </source>
</evidence>
<dbReference type="InterPro" id="IPR001810">
    <property type="entry name" value="F-box_dom"/>
</dbReference>